<organism evidence="1 2">
    <name type="scientific">Coprinopsis cinerea (strain Okayama-7 / 130 / ATCC MYA-4618 / FGSC 9003)</name>
    <name type="common">Inky cap fungus</name>
    <name type="synonym">Hormographiella aspergillata</name>
    <dbReference type="NCBI Taxonomy" id="240176"/>
    <lineage>
        <taxon>Eukaryota</taxon>
        <taxon>Fungi</taxon>
        <taxon>Dikarya</taxon>
        <taxon>Basidiomycota</taxon>
        <taxon>Agaricomycotina</taxon>
        <taxon>Agaricomycetes</taxon>
        <taxon>Agaricomycetidae</taxon>
        <taxon>Agaricales</taxon>
        <taxon>Agaricineae</taxon>
        <taxon>Psathyrellaceae</taxon>
        <taxon>Coprinopsis</taxon>
    </lineage>
</organism>
<comment type="caution">
    <text evidence="1">The sequence shown here is derived from an EMBL/GenBank/DDBJ whole genome shotgun (WGS) entry which is preliminary data.</text>
</comment>
<dbReference type="RefSeq" id="XP_001839902.1">
    <property type="nucleotide sequence ID" value="XM_001839850.1"/>
</dbReference>
<dbReference type="EMBL" id="AACS02000002">
    <property type="protein sequence ID" value="EAU81881.1"/>
    <property type="molecule type" value="Genomic_DNA"/>
</dbReference>
<gene>
    <name evidence="1" type="ORF">CC1G_06092</name>
</gene>
<evidence type="ECO:0008006" key="3">
    <source>
        <dbReference type="Google" id="ProtNLM"/>
    </source>
</evidence>
<keyword evidence="2" id="KW-1185">Reference proteome</keyword>
<sequence>METFTSFWSKPPTWASLASRMLPVFDGYSALKTSAPDPHNVVDDQNHEGAEIGTPGVQVAGMYIPHEILNLIFHYVRLQPILDSHSQVLAPEVVLSHVCYSWRMACLDSSDLWTTFHARHPSRSSLARLQAYLTRSGARLIDIAFDFGSSPEPGISSECFISEIVPHRIRWRRLLISLPNHSEHLASLQSYLTPSHSPNLLSLTILPRRTNTDTLYEHPDDLNIHTPTNSLDDEFPRKAPFYLCMNGHSAATCFPLLRHVTDLRLNVTWDGPIDGNGPVQQMHWLSWKTFLQVLTLPSLVSLSIEGQPYTLPRSAQGTVEKISMPHLKLLRYTASVDSSTFEDLILPNLDAPGLETLTLERMDPPNDPTYWISKSMQPFPSLRTLHLVDFMDYDRSFANSLAFLTSNVGHLVLTGGNPVLGLLSKVATDKLWGGLEKLTLCCPGRRPDTYMGEEIHAVLALTL</sequence>
<name>A8PA48_COPC7</name>
<dbReference type="KEGG" id="cci:CC1G_06092"/>
<dbReference type="GeneID" id="6016525"/>
<evidence type="ECO:0000313" key="2">
    <source>
        <dbReference type="Proteomes" id="UP000001861"/>
    </source>
</evidence>
<dbReference type="AlphaFoldDB" id="A8PA48"/>
<dbReference type="InParanoid" id="A8PA48"/>
<reference evidence="1 2" key="1">
    <citation type="journal article" date="2010" name="Proc. Natl. Acad. Sci. U.S.A.">
        <title>Insights into evolution of multicellular fungi from the assembled chromosomes of the mushroom Coprinopsis cinerea (Coprinus cinereus).</title>
        <authorList>
            <person name="Stajich J.E."/>
            <person name="Wilke S.K."/>
            <person name="Ahren D."/>
            <person name="Au C.H."/>
            <person name="Birren B.W."/>
            <person name="Borodovsky M."/>
            <person name="Burns C."/>
            <person name="Canback B."/>
            <person name="Casselton L.A."/>
            <person name="Cheng C.K."/>
            <person name="Deng J."/>
            <person name="Dietrich F.S."/>
            <person name="Fargo D.C."/>
            <person name="Farman M.L."/>
            <person name="Gathman A.C."/>
            <person name="Goldberg J."/>
            <person name="Guigo R."/>
            <person name="Hoegger P.J."/>
            <person name="Hooker J.B."/>
            <person name="Huggins A."/>
            <person name="James T.Y."/>
            <person name="Kamada T."/>
            <person name="Kilaru S."/>
            <person name="Kodira C."/>
            <person name="Kues U."/>
            <person name="Kupfer D."/>
            <person name="Kwan H.S."/>
            <person name="Lomsadze A."/>
            <person name="Li W."/>
            <person name="Lilly W.W."/>
            <person name="Ma L.J."/>
            <person name="Mackey A.J."/>
            <person name="Manning G."/>
            <person name="Martin F."/>
            <person name="Muraguchi H."/>
            <person name="Natvig D.O."/>
            <person name="Palmerini H."/>
            <person name="Ramesh M.A."/>
            <person name="Rehmeyer C.J."/>
            <person name="Roe B.A."/>
            <person name="Shenoy N."/>
            <person name="Stanke M."/>
            <person name="Ter-Hovhannisyan V."/>
            <person name="Tunlid A."/>
            <person name="Velagapudi R."/>
            <person name="Vision T.J."/>
            <person name="Zeng Q."/>
            <person name="Zolan M.E."/>
            <person name="Pukkila P.J."/>
        </authorList>
    </citation>
    <scope>NUCLEOTIDE SEQUENCE [LARGE SCALE GENOMIC DNA]</scope>
    <source>
        <strain evidence="2">Okayama-7 / 130 / ATCC MYA-4618 / FGSC 9003</strain>
    </source>
</reference>
<accession>A8PA48</accession>
<evidence type="ECO:0000313" key="1">
    <source>
        <dbReference type="EMBL" id="EAU81881.1"/>
    </source>
</evidence>
<dbReference type="OMA" id="HAICALH"/>
<protein>
    <recommendedName>
        <fullName evidence="3">F-box domain-containing protein</fullName>
    </recommendedName>
</protein>
<proteinExistence type="predicted"/>
<dbReference type="Proteomes" id="UP000001861">
    <property type="component" value="Unassembled WGS sequence"/>
</dbReference>
<dbReference type="OrthoDB" id="3023006at2759"/>
<dbReference type="VEuPathDB" id="FungiDB:CC1G_06092"/>